<feature type="chain" id="PRO_5046204609" description="Repetin" evidence="1">
    <location>
        <begin position="24"/>
        <end position="170"/>
    </location>
</feature>
<dbReference type="EMBL" id="JBHUFV010000047">
    <property type="protein sequence ID" value="MFD1935968.1"/>
    <property type="molecule type" value="Genomic_DNA"/>
</dbReference>
<reference evidence="3" key="1">
    <citation type="journal article" date="2019" name="Int. J. Syst. Evol. Microbiol.">
        <title>The Global Catalogue of Microorganisms (GCM) 10K type strain sequencing project: providing services to taxonomists for standard genome sequencing and annotation.</title>
        <authorList>
            <consortium name="The Broad Institute Genomics Platform"/>
            <consortium name="The Broad Institute Genome Sequencing Center for Infectious Disease"/>
            <person name="Wu L."/>
            <person name="Ma J."/>
        </authorList>
    </citation>
    <scope>NUCLEOTIDE SEQUENCE [LARGE SCALE GENOMIC DNA]</scope>
    <source>
        <strain evidence="3">ICMP 6774ER</strain>
    </source>
</reference>
<evidence type="ECO:0000313" key="2">
    <source>
        <dbReference type="EMBL" id="MFD1935968.1"/>
    </source>
</evidence>
<proteinExistence type="predicted"/>
<dbReference type="RefSeq" id="WP_379576071.1">
    <property type="nucleotide sequence ID" value="NZ_JBHUFV010000047.1"/>
</dbReference>
<organism evidence="2 3">
    <name type="scientific">Nonomuraea mangrovi</name>
    <dbReference type="NCBI Taxonomy" id="2316207"/>
    <lineage>
        <taxon>Bacteria</taxon>
        <taxon>Bacillati</taxon>
        <taxon>Actinomycetota</taxon>
        <taxon>Actinomycetes</taxon>
        <taxon>Streptosporangiales</taxon>
        <taxon>Streptosporangiaceae</taxon>
        <taxon>Nonomuraea</taxon>
    </lineage>
</organism>
<name>A0ABW4T3F4_9ACTN</name>
<dbReference type="Proteomes" id="UP001597368">
    <property type="component" value="Unassembled WGS sequence"/>
</dbReference>
<gene>
    <name evidence="2" type="ORF">ACFSKW_31305</name>
</gene>
<feature type="signal peptide" evidence="1">
    <location>
        <begin position="1"/>
        <end position="23"/>
    </location>
</feature>
<accession>A0ABW4T3F4</accession>
<protein>
    <recommendedName>
        <fullName evidence="4">Repetin</fullName>
    </recommendedName>
</protein>
<evidence type="ECO:0008006" key="4">
    <source>
        <dbReference type="Google" id="ProtNLM"/>
    </source>
</evidence>
<comment type="caution">
    <text evidence="2">The sequence shown here is derived from an EMBL/GenBank/DDBJ whole genome shotgun (WGS) entry which is preliminary data.</text>
</comment>
<keyword evidence="3" id="KW-1185">Reference proteome</keyword>
<evidence type="ECO:0000313" key="3">
    <source>
        <dbReference type="Proteomes" id="UP001597368"/>
    </source>
</evidence>
<sequence length="170" mass="18131">MRKHLAFAGFATALLMLAPPAVASADKPEPRVSGSMSGTLPKEFGPWAGEPVKFTIDAHGRPAGVKGTFKVFHDRIDGSKPVGDFEGKITCLAVAGEVAVATGVITKGYVNILDKPTEDVTGKKVSFTVHDNGRDDRIFWIWEFMGAPVNDCQGTAPAFKPARGDFTIRG</sequence>
<keyword evidence="1" id="KW-0732">Signal</keyword>
<evidence type="ECO:0000256" key="1">
    <source>
        <dbReference type="SAM" id="SignalP"/>
    </source>
</evidence>